<accession>A0A8S5TZS9</accession>
<sequence>MEKDLIQLEVTADITEAQEKISYLVELLKEANSLADELASKKLNIFIYMKY</sequence>
<proteinExistence type="predicted"/>
<reference evidence="1" key="1">
    <citation type="journal article" date="2021" name="Proc. Natl. Acad. Sci. U.S.A.">
        <title>A Catalog of Tens of Thousands of Viruses from Human Metagenomes Reveals Hidden Associations with Chronic Diseases.</title>
        <authorList>
            <person name="Tisza M.J."/>
            <person name="Buck C.B."/>
        </authorList>
    </citation>
    <scope>NUCLEOTIDE SEQUENCE</scope>
    <source>
        <strain evidence="1">CtMne5</strain>
    </source>
</reference>
<organism evidence="1">
    <name type="scientific">Myoviridae sp. ctMne5</name>
    <dbReference type="NCBI Taxonomy" id="2825089"/>
    <lineage>
        <taxon>Viruses</taxon>
        <taxon>Duplodnaviria</taxon>
        <taxon>Heunggongvirae</taxon>
        <taxon>Uroviricota</taxon>
        <taxon>Caudoviricetes</taxon>
    </lineage>
</organism>
<dbReference type="EMBL" id="BK015967">
    <property type="protein sequence ID" value="DAF87720.1"/>
    <property type="molecule type" value="Genomic_DNA"/>
</dbReference>
<evidence type="ECO:0000313" key="1">
    <source>
        <dbReference type="EMBL" id="DAF87720.1"/>
    </source>
</evidence>
<name>A0A8S5TZS9_9CAUD</name>
<protein>
    <submittedName>
        <fullName evidence="1">DLG GK, Protein Kif13b, GK, KIF13B, MBS, Kinesin</fullName>
    </submittedName>
</protein>